<keyword evidence="6" id="KW-1185">Reference proteome</keyword>
<dbReference type="PROSITE" id="PS50949">
    <property type="entry name" value="HTH_GNTR"/>
    <property type="match status" value="1"/>
</dbReference>
<sequence>MKMAGKLTGDSATPLYQQVANDLRDAIVNDVYHVGARIPTEPELSRLYDVSRITIRKAIELLVEEGLLVKRQGKGTFVREAQVVPTVHDDRRTALNGFSASCRQNGLEPGSRLLRREVIDVPSAAREFFGDETRVIAIDRVCMADGTPIMVDHCLFAREGHEFLETAELENASIFDLIRNATGQCPHRDSAQMLSIQLADEQVAHALSVPVGEPLFSLEGLYRDQDGNPLYAGKQLIIGSRYTFSM</sequence>
<dbReference type="InterPro" id="IPR028978">
    <property type="entry name" value="Chorismate_lyase_/UTRA_dom_sf"/>
</dbReference>
<dbReference type="PANTHER" id="PTHR44846">
    <property type="entry name" value="MANNOSYL-D-GLYCERATE TRANSPORT/METABOLISM SYSTEM REPRESSOR MNGR-RELATED"/>
    <property type="match status" value="1"/>
</dbReference>
<dbReference type="SUPFAM" id="SSF64288">
    <property type="entry name" value="Chorismate lyase-like"/>
    <property type="match status" value="1"/>
</dbReference>
<dbReference type="InterPro" id="IPR011663">
    <property type="entry name" value="UTRA"/>
</dbReference>
<dbReference type="SMART" id="SM00345">
    <property type="entry name" value="HTH_GNTR"/>
    <property type="match status" value="1"/>
</dbReference>
<keyword evidence="2" id="KW-0238">DNA-binding</keyword>
<evidence type="ECO:0000256" key="1">
    <source>
        <dbReference type="ARBA" id="ARBA00023015"/>
    </source>
</evidence>
<dbReference type="SMART" id="SM00866">
    <property type="entry name" value="UTRA"/>
    <property type="match status" value="1"/>
</dbReference>
<dbReference type="GO" id="GO:0003700">
    <property type="term" value="F:DNA-binding transcription factor activity"/>
    <property type="evidence" value="ECO:0007669"/>
    <property type="project" value="InterPro"/>
</dbReference>
<comment type="caution">
    <text evidence="5">The sequence shown here is derived from an EMBL/GenBank/DDBJ whole genome shotgun (WGS) entry which is preliminary data.</text>
</comment>
<proteinExistence type="predicted"/>
<name>A0A414NFM8_9ACTN</name>
<dbReference type="EMBL" id="QSLJ01000001">
    <property type="protein sequence ID" value="RHF38604.1"/>
    <property type="molecule type" value="Genomic_DNA"/>
</dbReference>
<dbReference type="InParanoid" id="A0A414NFM8"/>
<evidence type="ECO:0000313" key="6">
    <source>
        <dbReference type="Proteomes" id="UP000283983"/>
    </source>
</evidence>
<dbReference type="GO" id="GO:0003677">
    <property type="term" value="F:DNA binding"/>
    <property type="evidence" value="ECO:0007669"/>
    <property type="project" value="UniProtKB-KW"/>
</dbReference>
<dbReference type="Proteomes" id="UP000283983">
    <property type="component" value="Unassembled WGS sequence"/>
</dbReference>
<evidence type="ECO:0000256" key="3">
    <source>
        <dbReference type="ARBA" id="ARBA00023163"/>
    </source>
</evidence>
<dbReference type="CDD" id="cd07377">
    <property type="entry name" value="WHTH_GntR"/>
    <property type="match status" value="1"/>
</dbReference>
<dbReference type="InterPro" id="IPR050679">
    <property type="entry name" value="Bact_HTH_transcr_reg"/>
</dbReference>
<reference evidence="5 6" key="1">
    <citation type="submission" date="2018-08" db="EMBL/GenBank/DDBJ databases">
        <title>A genome reference for cultivated species of the human gut microbiota.</title>
        <authorList>
            <person name="Zou Y."/>
            <person name="Xue W."/>
            <person name="Luo G."/>
        </authorList>
    </citation>
    <scope>NUCLEOTIDE SEQUENCE [LARGE SCALE GENOMIC DNA]</scope>
    <source>
        <strain evidence="5 6">AM25-33</strain>
    </source>
</reference>
<dbReference type="Pfam" id="PF00392">
    <property type="entry name" value="GntR"/>
    <property type="match status" value="1"/>
</dbReference>
<evidence type="ECO:0000313" key="5">
    <source>
        <dbReference type="EMBL" id="RHF38604.1"/>
    </source>
</evidence>
<dbReference type="FunFam" id="1.10.10.10:FF:000079">
    <property type="entry name" value="GntR family transcriptional regulator"/>
    <property type="match status" value="1"/>
</dbReference>
<dbReference type="Pfam" id="PF07702">
    <property type="entry name" value="UTRA"/>
    <property type="match status" value="1"/>
</dbReference>
<keyword evidence="1" id="KW-0805">Transcription regulation</keyword>
<keyword evidence="3" id="KW-0804">Transcription</keyword>
<dbReference type="SUPFAM" id="SSF46785">
    <property type="entry name" value="Winged helix' DNA-binding domain"/>
    <property type="match status" value="1"/>
</dbReference>
<dbReference type="GO" id="GO:0045892">
    <property type="term" value="P:negative regulation of DNA-templated transcription"/>
    <property type="evidence" value="ECO:0007669"/>
    <property type="project" value="TreeGrafter"/>
</dbReference>
<dbReference type="InterPro" id="IPR036390">
    <property type="entry name" value="WH_DNA-bd_sf"/>
</dbReference>
<dbReference type="AlphaFoldDB" id="A0A414NFM8"/>
<dbReference type="InterPro" id="IPR000524">
    <property type="entry name" value="Tscrpt_reg_HTH_GntR"/>
</dbReference>
<gene>
    <name evidence="5" type="ORF">DW682_02595</name>
</gene>
<dbReference type="PRINTS" id="PR00035">
    <property type="entry name" value="HTHGNTR"/>
</dbReference>
<feature type="domain" description="HTH gntR-type" evidence="4">
    <location>
        <begin position="13"/>
        <end position="81"/>
    </location>
</feature>
<dbReference type="Gene3D" id="3.40.1410.10">
    <property type="entry name" value="Chorismate lyase-like"/>
    <property type="match status" value="1"/>
</dbReference>
<protein>
    <submittedName>
        <fullName evidence="5">GntR family transcriptional regulator</fullName>
    </submittedName>
</protein>
<dbReference type="Gene3D" id="1.10.10.10">
    <property type="entry name" value="Winged helix-like DNA-binding domain superfamily/Winged helix DNA-binding domain"/>
    <property type="match status" value="1"/>
</dbReference>
<evidence type="ECO:0000256" key="2">
    <source>
        <dbReference type="ARBA" id="ARBA00023125"/>
    </source>
</evidence>
<dbReference type="InterPro" id="IPR036388">
    <property type="entry name" value="WH-like_DNA-bd_sf"/>
</dbReference>
<dbReference type="PANTHER" id="PTHR44846:SF1">
    <property type="entry name" value="MANNOSYL-D-GLYCERATE TRANSPORT_METABOLISM SYSTEM REPRESSOR MNGR-RELATED"/>
    <property type="match status" value="1"/>
</dbReference>
<evidence type="ECO:0000259" key="4">
    <source>
        <dbReference type="PROSITE" id="PS50949"/>
    </source>
</evidence>
<accession>A0A414NFM8</accession>
<organism evidence="5 6">
    <name type="scientific">Collinsella intestinalis</name>
    <dbReference type="NCBI Taxonomy" id="147207"/>
    <lineage>
        <taxon>Bacteria</taxon>
        <taxon>Bacillati</taxon>
        <taxon>Actinomycetota</taxon>
        <taxon>Coriobacteriia</taxon>
        <taxon>Coriobacteriales</taxon>
        <taxon>Coriobacteriaceae</taxon>
        <taxon>Collinsella</taxon>
    </lineage>
</organism>